<dbReference type="Gene3D" id="3.40.50.1980">
    <property type="entry name" value="Nitrogenase molybdenum iron protein domain"/>
    <property type="match status" value="2"/>
</dbReference>
<name>A0A1Q6R6X0_9FIRM</name>
<reference evidence="4 5" key="1">
    <citation type="journal article" date="2016" name="Nat. Biotechnol.">
        <title>Measurement of bacterial replication rates in microbial communities.</title>
        <authorList>
            <person name="Brown C.T."/>
            <person name="Olm M.R."/>
            <person name="Thomas B.C."/>
            <person name="Banfield J.F."/>
        </authorList>
    </citation>
    <scope>NUCLEOTIDE SEQUENCE [LARGE SCALE GENOMIC DNA]</scope>
    <source>
        <strain evidence="4">46_33</strain>
    </source>
</reference>
<accession>A0A1Q6R6X0</accession>
<comment type="caution">
    <text evidence="4">The sequence shown here is derived from an EMBL/GenBank/DDBJ whole genome shotgun (WGS) entry which is preliminary data.</text>
</comment>
<dbReference type="InterPro" id="IPR050902">
    <property type="entry name" value="ABC_Transporter_SBP"/>
</dbReference>
<evidence type="ECO:0000259" key="3">
    <source>
        <dbReference type="PROSITE" id="PS50983"/>
    </source>
</evidence>
<dbReference type="AlphaFoldDB" id="A0A1Q6R6X0"/>
<organism evidence="4 5">
    <name type="scientific">Phascolarctobacterium succinatutens</name>
    <dbReference type="NCBI Taxonomy" id="626940"/>
    <lineage>
        <taxon>Bacteria</taxon>
        <taxon>Bacillati</taxon>
        <taxon>Bacillota</taxon>
        <taxon>Negativicutes</taxon>
        <taxon>Acidaminococcales</taxon>
        <taxon>Acidaminococcaceae</taxon>
        <taxon>Phascolarctobacterium</taxon>
    </lineage>
</organism>
<dbReference type="RefSeq" id="WP_303679669.1">
    <property type="nucleotide sequence ID" value="NZ_MNTG01000025.1"/>
</dbReference>
<dbReference type="Gene3D" id="1.20.58.2180">
    <property type="match status" value="1"/>
</dbReference>
<proteinExistence type="inferred from homology"/>
<dbReference type="Pfam" id="PF01497">
    <property type="entry name" value="Peripla_BP_2"/>
    <property type="match status" value="1"/>
</dbReference>
<feature type="domain" description="Fe/B12 periplasmic-binding" evidence="3">
    <location>
        <begin position="57"/>
        <end position="327"/>
    </location>
</feature>
<dbReference type="STRING" id="626940.BHW43_04535"/>
<dbReference type="EMBL" id="MNTG01000025">
    <property type="protein sequence ID" value="OLA38118.1"/>
    <property type="molecule type" value="Genomic_DNA"/>
</dbReference>
<feature type="signal peptide" evidence="2">
    <location>
        <begin position="1"/>
        <end position="22"/>
    </location>
</feature>
<evidence type="ECO:0000256" key="2">
    <source>
        <dbReference type="SAM" id="SignalP"/>
    </source>
</evidence>
<comment type="similarity">
    <text evidence="1">Belongs to the bacterial solute-binding protein 8 family.</text>
</comment>
<protein>
    <submittedName>
        <fullName evidence="4">ABC transporter substrate-binding protein</fullName>
    </submittedName>
</protein>
<evidence type="ECO:0000313" key="4">
    <source>
        <dbReference type="EMBL" id="OLA38118.1"/>
    </source>
</evidence>
<sequence>MKNWKKLTAAALAALALVGALAGCGNNADKKPDTKQATKIVTDLKGREVSVPQDVKRIAVVPIPWASVIYAIDGSSERLAAIHGGAMSAYKGKFLETKDKHFAQLDTKIIAQNFSVNIESAAQAGIDTAILWQYQDKDAEKLTKVGIPTLLIYNDTVENLKKSFLIIGKLLGKEERAAKINEYYDTTNKKIIAKKAWEKTDKPTVLFLRNAKLRLQGNDNFMHEAIRIGGGENPYDQIALNGGSEQTIAMEEVYKLNPDIILLSNFDKFVPDDLYDNKIPGQDWSTVKAVQQKRVYKVPMGIYRWDAPGVETPLMMEWLAHVLQPELFKELDVRADAKNFYENFMHYNISEADMAQIFADEANKNSKPLF</sequence>
<evidence type="ECO:0000256" key="1">
    <source>
        <dbReference type="ARBA" id="ARBA00008814"/>
    </source>
</evidence>
<dbReference type="GO" id="GO:0071281">
    <property type="term" value="P:cellular response to iron ion"/>
    <property type="evidence" value="ECO:0007669"/>
    <property type="project" value="TreeGrafter"/>
</dbReference>
<dbReference type="InterPro" id="IPR002491">
    <property type="entry name" value="ABC_transptr_periplasmic_BD"/>
</dbReference>
<feature type="chain" id="PRO_5038860154" evidence="2">
    <location>
        <begin position="23"/>
        <end position="370"/>
    </location>
</feature>
<dbReference type="PANTHER" id="PTHR30535">
    <property type="entry name" value="VITAMIN B12-BINDING PROTEIN"/>
    <property type="match status" value="1"/>
</dbReference>
<dbReference type="Proteomes" id="UP000186777">
    <property type="component" value="Unassembled WGS sequence"/>
</dbReference>
<dbReference type="PROSITE" id="PS50983">
    <property type="entry name" value="FE_B12_PBP"/>
    <property type="match status" value="1"/>
</dbReference>
<evidence type="ECO:0000313" key="5">
    <source>
        <dbReference type="Proteomes" id="UP000186777"/>
    </source>
</evidence>
<keyword evidence="2" id="KW-0732">Signal</keyword>
<dbReference type="SUPFAM" id="SSF53807">
    <property type="entry name" value="Helical backbone' metal receptor"/>
    <property type="match status" value="1"/>
</dbReference>
<dbReference type="PANTHER" id="PTHR30535:SF34">
    <property type="entry name" value="MOLYBDATE-BINDING PROTEIN MOLA"/>
    <property type="match status" value="1"/>
</dbReference>
<gene>
    <name evidence="4" type="ORF">BHW43_04535</name>
</gene>
<dbReference type="PROSITE" id="PS51257">
    <property type="entry name" value="PROKAR_LIPOPROTEIN"/>
    <property type="match status" value="1"/>
</dbReference>